<dbReference type="CDD" id="cd00009">
    <property type="entry name" value="AAA"/>
    <property type="match status" value="1"/>
</dbReference>
<evidence type="ECO:0000313" key="3">
    <source>
        <dbReference type="Proteomes" id="UP000248326"/>
    </source>
</evidence>
<dbReference type="SUPFAM" id="SSF52540">
    <property type="entry name" value="P-loop containing nucleoside triphosphate hydrolases"/>
    <property type="match status" value="1"/>
</dbReference>
<dbReference type="GO" id="GO:0016887">
    <property type="term" value="F:ATP hydrolysis activity"/>
    <property type="evidence" value="ECO:0007669"/>
    <property type="project" value="InterPro"/>
</dbReference>
<protein>
    <submittedName>
        <fullName evidence="2">MoxR-like ATPase</fullName>
    </submittedName>
</protein>
<comment type="caution">
    <text evidence="2">The sequence shown here is derived from an EMBL/GenBank/DDBJ whole genome shotgun (WGS) entry which is preliminary data.</text>
</comment>
<evidence type="ECO:0000313" key="2">
    <source>
        <dbReference type="EMBL" id="PYE49461.1"/>
    </source>
</evidence>
<organism evidence="2 3">
    <name type="scientific">Deinococcus yavapaiensis KR-236</name>
    <dbReference type="NCBI Taxonomy" id="694435"/>
    <lineage>
        <taxon>Bacteria</taxon>
        <taxon>Thermotogati</taxon>
        <taxon>Deinococcota</taxon>
        <taxon>Deinococci</taxon>
        <taxon>Deinococcales</taxon>
        <taxon>Deinococcaceae</taxon>
        <taxon>Deinococcus</taxon>
    </lineage>
</organism>
<accession>A0A318S2E1</accession>
<reference evidence="2 3" key="1">
    <citation type="submission" date="2018-06" db="EMBL/GenBank/DDBJ databases">
        <title>Genomic Encyclopedia of Type Strains, Phase IV (KMG-IV): sequencing the most valuable type-strain genomes for metagenomic binning, comparative biology and taxonomic classification.</title>
        <authorList>
            <person name="Goeker M."/>
        </authorList>
    </citation>
    <scope>NUCLEOTIDE SEQUENCE [LARGE SCALE GENOMIC DNA]</scope>
    <source>
        <strain evidence="2 3">DSM 18048</strain>
    </source>
</reference>
<dbReference type="OrthoDB" id="9808317at2"/>
<evidence type="ECO:0000259" key="1">
    <source>
        <dbReference type="SMART" id="SM00382"/>
    </source>
</evidence>
<dbReference type="AlphaFoldDB" id="A0A318S2E1"/>
<feature type="domain" description="AAA+ ATPase" evidence="1">
    <location>
        <begin position="89"/>
        <end position="227"/>
    </location>
</feature>
<dbReference type="Pfam" id="PF07728">
    <property type="entry name" value="AAA_5"/>
    <property type="match status" value="1"/>
</dbReference>
<gene>
    <name evidence="2" type="ORF">DES52_1227</name>
</gene>
<dbReference type="InterPro" id="IPR027417">
    <property type="entry name" value="P-loop_NTPase"/>
</dbReference>
<name>A0A318S2E1_9DEIO</name>
<dbReference type="InterPro" id="IPR003593">
    <property type="entry name" value="AAA+_ATPase"/>
</dbReference>
<dbReference type="SMART" id="SM00382">
    <property type="entry name" value="AAA"/>
    <property type="match status" value="1"/>
</dbReference>
<keyword evidence="3" id="KW-1185">Reference proteome</keyword>
<dbReference type="GO" id="GO:0005524">
    <property type="term" value="F:ATP binding"/>
    <property type="evidence" value="ECO:0007669"/>
    <property type="project" value="InterPro"/>
</dbReference>
<dbReference type="InterPro" id="IPR011704">
    <property type="entry name" value="ATPase_dyneun-rel_AAA"/>
</dbReference>
<proteinExistence type="predicted"/>
<dbReference type="Proteomes" id="UP000248326">
    <property type="component" value="Unassembled WGS sequence"/>
</dbReference>
<dbReference type="Gene3D" id="3.40.50.300">
    <property type="entry name" value="P-loop containing nucleotide triphosphate hydrolases"/>
    <property type="match status" value="1"/>
</dbReference>
<sequence>MKKRTLQAPYPVSCVNAPRKSQPPAVPGRARGVCHFTYARKKQARHTECHRTASFTPLPGQSSGASLNIESIPAVDHDSLKDLLVSMGTEQTLMVWGPPGVGKSEVIETFGRELGMPVSILLGSQMSPEDLAVPLIDPATYTTRMCPPATLMRAEPSVVFIDELNAAEPDVMRAFFPLINERRIGGHFFPRGTVVVCAANPTSHNSVARPIPAPLMSRMFHVHLKITSTRGWLAWADANGVHPLVREFIAEAGLKYLIGKPGDDDELATNPRAWAIASKALYGWQIDRAPNAGSAEHAKRVAQIVRGAVAPRDAEEFGAWLSRRSQNLSLQAVLRGEQKLPDPLEHRALVAHLVTLLRSRLEHELPRLEADLRGDAKVFAAQAVSFVQTLAVSAPELGNALLASERVPAWFLERVGARLAAVHN</sequence>
<dbReference type="EMBL" id="QJSX01000022">
    <property type="protein sequence ID" value="PYE49461.1"/>
    <property type="molecule type" value="Genomic_DNA"/>
</dbReference>